<dbReference type="EMBL" id="HBNS01061010">
    <property type="protein sequence ID" value="CAE4668530.1"/>
    <property type="molecule type" value="Transcribed_RNA"/>
</dbReference>
<evidence type="ECO:0000256" key="2">
    <source>
        <dbReference type="ARBA" id="ARBA00023043"/>
    </source>
</evidence>
<evidence type="ECO:0000313" key="5">
    <source>
        <dbReference type="EMBL" id="CAE4668530.1"/>
    </source>
</evidence>
<gene>
    <name evidence="5" type="ORF">DBRI00130_LOCUS43961</name>
</gene>
<dbReference type="SUPFAM" id="SSF48403">
    <property type="entry name" value="Ankyrin repeat"/>
    <property type="match status" value="1"/>
</dbReference>
<dbReference type="InterPro" id="IPR052420">
    <property type="entry name" value="Espin/Espin-like"/>
</dbReference>
<feature type="region of interest" description="Disordered" evidence="4">
    <location>
        <begin position="295"/>
        <end position="319"/>
    </location>
</feature>
<dbReference type="InterPro" id="IPR036770">
    <property type="entry name" value="Ankyrin_rpt-contain_sf"/>
</dbReference>
<sequence length="529" mass="59098">MSPLGYDSNTMANEPTMEVDYDKNLTRLYEAIGKSDWDLAIRAASDSPDEARTWVVRHAQSDDFEDEEDRPIEWRFLPIHSACARNPPKAVIASLLRAYPDGAKCIDDQGMYPLHYACGNQASREVIRNLLVSYPQAAGIPDPNGQYPIHYIAQWGPSESGIVDMLLVANRAVCNAEDNDGYTPLDYTHDADYELADEVVAALQRYVPSASVSSGVVSRDMADSVRNEEESVDNVPAVERTHERSMYSSPVSSAPLESRAEPRADEAVEIVTRALEGTSFGFREEKKDIAYREEKKDVTPPRNTASSFAISDPSPARTDKTVARLRAEITKLKAERDFANAELEERIEEEKEKSADTISDLQNKLNMLNTELLDFKNGQSSLTDRLSALEASLEEKDNEIERIEGEKMRAIMAAQEEKTQLREEIAQLLDSKEKAGKMGSQLEAITVSLETIANGHDLIMEAHSRQEELLRSAQTERQKKLRELLALEEALAQESASTHNIDGGVMNKAYEKQKREMNAIQAILEAARE</sequence>
<keyword evidence="1" id="KW-0677">Repeat</keyword>
<feature type="coiled-coil region" evidence="3">
    <location>
        <begin position="322"/>
        <end position="438"/>
    </location>
</feature>
<organism evidence="5">
    <name type="scientific">Ditylum brightwellii</name>
    <dbReference type="NCBI Taxonomy" id="49249"/>
    <lineage>
        <taxon>Eukaryota</taxon>
        <taxon>Sar</taxon>
        <taxon>Stramenopiles</taxon>
        <taxon>Ochrophyta</taxon>
        <taxon>Bacillariophyta</taxon>
        <taxon>Mediophyceae</taxon>
        <taxon>Lithodesmiophycidae</taxon>
        <taxon>Lithodesmiales</taxon>
        <taxon>Lithodesmiaceae</taxon>
        <taxon>Ditylum</taxon>
    </lineage>
</organism>
<evidence type="ECO:0000256" key="3">
    <source>
        <dbReference type="SAM" id="Coils"/>
    </source>
</evidence>
<dbReference type="GO" id="GO:0051017">
    <property type="term" value="P:actin filament bundle assembly"/>
    <property type="evidence" value="ECO:0007669"/>
    <property type="project" value="TreeGrafter"/>
</dbReference>
<feature type="coiled-coil region" evidence="3">
    <location>
        <begin position="463"/>
        <end position="490"/>
    </location>
</feature>
<keyword evidence="3" id="KW-0175">Coiled coil</keyword>
<dbReference type="AlphaFoldDB" id="A0A7S4TA68"/>
<dbReference type="PANTHER" id="PTHR24153:SF8">
    <property type="entry name" value="FORKED, ISOFORM F"/>
    <property type="match status" value="1"/>
</dbReference>
<feature type="region of interest" description="Disordered" evidence="4">
    <location>
        <begin position="240"/>
        <end position="260"/>
    </location>
</feature>
<evidence type="ECO:0000256" key="4">
    <source>
        <dbReference type="SAM" id="MobiDB-lite"/>
    </source>
</evidence>
<reference evidence="5" key="1">
    <citation type="submission" date="2021-01" db="EMBL/GenBank/DDBJ databases">
        <authorList>
            <person name="Corre E."/>
            <person name="Pelletier E."/>
            <person name="Niang G."/>
            <person name="Scheremetjew M."/>
            <person name="Finn R."/>
            <person name="Kale V."/>
            <person name="Holt S."/>
            <person name="Cochrane G."/>
            <person name="Meng A."/>
            <person name="Brown T."/>
            <person name="Cohen L."/>
        </authorList>
    </citation>
    <scope>NUCLEOTIDE SEQUENCE</scope>
    <source>
        <strain evidence="5">GSO104</strain>
    </source>
</reference>
<evidence type="ECO:0000256" key="1">
    <source>
        <dbReference type="ARBA" id="ARBA00022737"/>
    </source>
</evidence>
<dbReference type="PANTHER" id="PTHR24153">
    <property type="entry name" value="ESPIN"/>
    <property type="match status" value="1"/>
</dbReference>
<dbReference type="GO" id="GO:0005737">
    <property type="term" value="C:cytoplasm"/>
    <property type="evidence" value="ECO:0007669"/>
    <property type="project" value="TreeGrafter"/>
</dbReference>
<name>A0A7S4TA68_9STRA</name>
<dbReference type="Gene3D" id="1.25.40.20">
    <property type="entry name" value="Ankyrin repeat-containing domain"/>
    <property type="match status" value="1"/>
</dbReference>
<keyword evidence="2" id="KW-0040">ANK repeat</keyword>
<dbReference type="GO" id="GO:0051015">
    <property type="term" value="F:actin filament binding"/>
    <property type="evidence" value="ECO:0007669"/>
    <property type="project" value="TreeGrafter"/>
</dbReference>
<proteinExistence type="predicted"/>
<protein>
    <submittedName>
        <fullName evidence="5">Uncharacterized protein</fullName>
    </submittedName>
</protein>
<accession>A0A7S4TA68</accession>